<sequence length="286" mass="32327">MSDDEEYYEWDEDFLYEELVPDLVDELAATSYYEAALYEDPQFDVDEYFSDWEYYSDDYYDDDPTVKRSGMRAKASDAATKSRHGPASRVTSSLMPDITSFQGVVWKTPSHERDHEIAVQIYEPGNGDKVALLENWREIFKSAQPALDKSRLRKRRTHETLASDASIHDDTLPCDEDPPHNSSDQMSDVQSEPIENVENGRAESPKINPDVVVPPRRVTNLAVEIPVKRGRKRKADAPMQESKPAKTNAESPRARSKRVAPNKGESDGGSSVASSGRVRRSARQKK</sequence>
<feature type="compositionally biased region" description="Polar residues" evidence="1">
    <location>
        <begin position="180"/>
        <end position="190"/>
    </location>
</feature>
<reference evidence="2" key="2">
    <citation type="journal article" date="2023" name="IMA Fungus">
        <title>Comparative genomic study of the Penicillium genus elucidates a diverse pangenome and 15 lateral gene transfer events.</title>
        <authorList>
            <person name="Petersen C."/>
            <person name="Sorensen T."/>
            <person name="Nielsen M.R."/>
            <person name="Sondergaard T.E."/>
            <person name="Sorensen J.L."/>
            <person name="Fitzpatrick D.A."/>
            <person name="Frisvad J.C."/>
            <person name="Nielsen K.L."/>
        </authorList>
    </citation>
    <scope>NUCLEOTIDE SEQUENCE</scope>
    <source>
        <strain evidence="2">IBT 21917</strain>
    </source>
</reference>
<accession>A0A9W9LYZ7</accession>
<protein>
    <submittedName>
        <fullName evidence="2">Uncharacterized protein</fullName>
    </submittedName>
</protein>
<proteinExistence type="predicted"/>
<dbReference type="OrthoDB" id="5372734at2759"/>
<dbReference type="Proteomes" id="UP001146351">
    <property type="component" value="Unassembled WGS sequence"/>
</dbReference>
<feature type="region of interest" description="Disordered" evidence="1">
    <location>
        <begin position="72"/>
        <end position="92"/>
    </location>
</feature>
<reference evidence="2" key="1">
    <citation type="submission" date="2022-11" db="EMBL/GenBank/DDBJ databases">
        <authorList>
            <person name="Petersen C."/>
        </authorList>
    </citation>
    <scope>NUCLEOTIDE SEQUENCE</scope>
    <source>
        <strain evidence="2">IBT 21917</strain>
    </source>
</reference>
<dbReference type="EMBL" id="JAPQKO010000001">
    <property type="protein sequence ID" value="KAJ5183068.1"/>
    <property type="molecule type" value="Genomic_DNA"/>
</dbReference>
<name>A0A9W9LYZ7_9EURO</name>
<dbReference type="AlphaFoldDB" id="A0A9W9LYZ7"/>
<feature type="compositionally biased region" description="Basic residues" evidence="1">
    <location>
        <begin position="277"/>
        <end position="286"/>
    </location>
</feature>
<evidence type="ECO:0000256" key="1">
    <source>
        <dbReference type="SAM" id="MobiDB-lite"/>
    </source>
</evidence>
<organism evidence="2 3">
    <name type="scientific">Penicillium capsulatum</name>
    <dbReference type="NCBI Taxonomy" id="69766"/>
    <lineage>
        <taxon>Eukaryota</taxon>
        <taxon>Fungi</taxon>
        <taxon>Dikarya</taxon>
        <taxon>Ascomycota</taxon>
        <taxon>Pezizomycotina</taxon>
        <taxon>Eurotiomycetes</taxon>
        <taxon>Eurotiomycetidae</taxon>
        <taxon>Eurotiales</taxon>
        <taxon>Aspergillaceae</taxon>
        <taxon>Penicillium</taxon>
    </lineage>
</organism>
<keyword evidence="3" id="KW-1185">Reference proteome</keyword>
<feature type="region of interest" description="Disordered" evidence="1">
    <location>
        <begin position="148"/>
        <end position="286"/>
    </location>
</feature>
<gene>
    <name evidence="2" type="ORF">N7492_000684</name>
</gene>
<evidence type="ECO:0000313" key="3">
    <source>
        <dbReference type="Proteomes" id="UP001146351"/>
    </source>
</evidence>
<feature type="compositionally biased region" description="Basic and acidic residues" evidence="1">
    <location>
        <begin position="158"/>
        <end position="171"/>
    </location>
</feature>
<evidence type="ECO:0000313" key="2">
    <source>
        <dbReference type="EMBL" id="KAJ5183068.1"/>
    </source>
</evidence>
<comment type="caution">
    <text evidence="2">The sequence shown here is derived from an EMBL/GenBank/DDBJ whole genome shotgun (WGS) entry which is preliminary data.</text>
</comment>